<reference evidence="3 4" key="1">
    <citation type="submission" date="2019-06" db="EMBL/GenBank/DDBJ databases">
        <title>Sequencing the genomes of 1000 actinobacteria strains.</title>
        <authorList>
            <person name="Klenk H.-P."/>
        </authorList>
    </citation>
    <scope>NUCLEOTIDE SEQUENCE [LARGE SCALE GENOMIC DNA]</scope>
    <source>
        <strain evidence="3 4">DSM 18607</strain>
    </source>
</reference>
<feature type="transmembrane region" description="Helical" evidence="2">
    <location>
        <begin position="102"/>
        <end position="120"/>
    </location>
</feature>
<dbReference type="InterPro" id="IPR021403">
    <property type="entry name" value="DUF3043"/>
</dbReference>
<accession>A0A542E5R1</accession>
<gene>
    <name evidence="3" type="ORF">FB458_3802</name>
</gene>
<name>A0A542E5R1_9MICO</name>
<evidence type="ECO:0000313" key="4">
    <source>
        <dbReference type="Proteomes" id="UP000317893"/>
    </source>
</evidence>
<dbReference type="EMBL" id="VFMN01000001">
    <property type="protein sequence ID" value="TQJ10673.1"/>
    <property type="molecule type" value="Genomic_DNA"/>
</dbReference>
<feature type="transmembrane region" description="Helical" evidence="2">
    <location>
        <begin position="126"/>
        <end position="144"/>
    </location>
</feature>
<proteinExistence type="predicted"/>
<evidence type="ECO:0000256" key="2">
    <source>
        <dbReference type="SAM" id="Phobius"/>
    </source>
</evidence>
<keyword evidence="2" id="KW-0812">Transmembrane</keyword>
<dbReference type="RefSeq" id="WP_141849861.1">
    <property type="nucleotide sequence ID" value="NZ_BAAAPR010000012.1"/>
</dbReference>
<dbReference type="Proteomes" id="UP000317893">
    <property type="component" value="Unassembled WGS sequence"/>
</dbReference>
<keyword evidence="4" id="KW-1185">Reference proteome</keyword>
<feature type="region of interest" description="Disordered" evidence="1">
    <location>
        <begin position="1"/>
        <end position="83"/>
    </location>
</feature>
<feature type="compositionally biased region" description="Basic and acidic residues" evidence="1">
    <location>
        <begin position="45"/>
        <end position="63"/>
    </location>
</feature>
<keyword evidence="2" id="KW-0472">Membrane</keyword>
<dbReference type="Pfam" id="PF11241">
    <property type="entry name" value="DUF3043"/>
    <property type="match status" value="1"/>
</dbReference>
<dbReference type="OrthoDB" id="5194448at2"/>
<feature type="compositionally biased region" description="Basic and acidic residues" evidence="1">
    <location>
        <begin position="73"/>
        <end position="83"/>
    </location>
</feature>
<protein>
    <submittedName>
        <fullName evidence="3">DUF3043 family protein</fullName>
    </submittedName>
</protein>
<evidence type="ECO:0000313" key="3">
    <source>
        <dbReference type="EMBL" id="TQJ10673.1"/>
    </source>
</evidence>
<evidence type="ECO:0000256" key="1">
    <source>
        <dbReference type="SAM" id="MobiDB-lite"/>
    </source>
</evidence>
<sequence length="192" mass="21933">MFGRKKTLQDDLQQQASDARPGAKNRPTPKRRDQEALNRRPLVVTDRKRARSVDREKRREAYAKQRQAMVTGDDAHLPPRDKGPERRYIRDYVDARWSVGEILLPVMLLVLLLSLVPAVAARLTTFVLVYGLLAVAVVDSVVMWRRVKKKLVAKFGADKVPTGAAMYTVMRSFQLRPTRMPKPQVKRGQFPS</sequence>
<keyword evidence="2" id="KW-1133">Transmembrane helix</keyword>
<organism evidence="3 4">
    <name type="scientific">Lapillicoccus jejuensis</name>
    <dbReference type="NCBI Taxonomy" id="402171"/>
    <lineage>
        <taxon>Bacteria</taxon>
        <taxon>Bacillati</taxon>
        <taxon>Actinomycetota</taxon>
        <taxon>Actinomycetes</taxon>
        <taxon>Micrococcales</taxon>
        <taxon>Intrasporangiaceae</taxon>
        <taxon>Lapillicoccus</taxon>
    </lineage>
</organism>
<comment type="caution">
    <text evidence="3">The sequence shown here is derived from an EMBL/GenBank/DDBJ whole genome shotgun (WGS) entry which is preliminary data.</text>
</comment>
<dbReference type="AlphaFoldDB" id="A0A542E5R1"/>